<name>A0ABD1QT12_9LAMI</name>
<feature type="binding site" evidence="14">
    <location>
        <position position="568"/>
    </location>
    <ligand>
        <name>Mg(2+)</name>
        <dbReference type="ChEBI" id="CHEBI:18420"/>
    </ligand>
</feature>
<evidence type="ECO:0000256" key="6">
    <source>
        <dbReference type="ARBA" id="ARBA00022840"/>
    </source>
</evidence>
<evidence type="ECO:0000256" key="14">
    <source>
        <dbReference type="PIRSR" id="PIRSR606539-3"/>
    </source>
</evidence>
<dbReference type="EMBL" id="JBFOLK010000010">
    <property type="protein sequence ID" value="KAL2479359.1"/>
    <property type="molecule type" value="Genomic_DNA"/>
</dbReference>
<dbReference type="FunFam" id="3.40.1110.10:FF:000230">
    <property type="entry name" value="Phospholipid-transporting ATPase"/>
    <property type="match status" value="1"/>
</dbReference>
<comment type="similarity">
    <text evidence="2 15">Belongs to the cation transport ATPase (P-type) (TC 3.A.3) family. Type IV subfamily.</text>
</comment>
<feature type="binding site" evidence="13">
    <location>
        <position position="1031"/>
    </location>
    <ligand>
        <name>ATP</name>
        <dbReference type="ChEBI" id="CHEBI:30616"/>
    </ligand>
</feature>
<feature type="binding site" evidence="13">
    <location>
        <position position="690"/>
    </location>
    <ligand>
        <name>ATP</name>
        <dbReference type="ChEBI" id="CHEBI:30616"/>
    </ligand>
</feature>
<dbReference type="Pfam" id="PF16209">
    <property type="entry name" value="PhoLip_ATPase_N"/>
    <property type="match status" value="1"/>
</dbReference>
<dbReference type="GO" id="GO:0016020">
    <property type="term" value="C:membrane"/>
    <property type="evidence" value="ECO:0007669"/>
    <property type="project" value="UniProtKB-SubCell"/>
</dbReference>
<feature type="binding site" evidence="13">
    <location>
        <position position="754"/>
    </location>
    <ligand>
        <name>ATP</name>
        <dbReference type="ChEBI" id="CHEBI:30616"/>
    </ligand>
</feature>
<feature type="binding site" evidence="13">
    <location>
        <position position="569"/>
    </location>
    <ligand>
        <name>ATP</name>
        <dbReference type="ChEBI" id="CHEBI:30616"/>
    </ligand>
</feature>
<feature type="binding site" evidence="13">
    <location>
        <position position="791"/>
    </location>
    <ligand>
        <name>ATP</name>
        <dbReference type="ChEBI" id="CHEBI:30616"/>
    </ligand>
</feature>
<comment type="subcellular location">
    <subcellularLocation>
        <location evidence="1 15">Membrane</location>
        <topology evidence="1 15">Multi-pass membrane protein</topology>
    </subcellularLocation>
</comment>
<feature type="binding site" evidence="13">
    <location>
        <position position="873"/>
    </location>
    <ligand>
        <name>ATP</name>
        <dbReference type="ChEBI" id="CHEBI:30616"/>
    </ligand>
</feature>
<evidence type="ECO:0000259" key="18">
    <source>
        <dbReference type="Pfam" id="PF16212"/>
    </source>
</evidence>
<dbReference type="Pfam" id="PF13246">
    <property type="entry name" value="Cation_ATPase"/>
    <property type="match status" value="1"/>
</dbReference>
<dbReference type="SUPFAM" id="SSF81660">
    <property type="entry name" value="Metal cation-transporting ATPase, ATP-binding domain N"/>
    <property type="match status" value="1"/>
</dbReference>
<feature type="domain" description="P-type ATPase N-terminal" evidence="17">
    <location>
        <begin position="181"/>
        <end position="246"/>
    </location>
</feature>
<evidence type="ECO:0000259" key="17">
    <source>
        <dbReference type="Pfam" id="PF16209"/>
    </source>
</evidence>
<keyword evidence="10 15" id="KW-0472">Membrane</keyword>
<evidence type="ECO:0000256" key="1">
    <source>
        <dbReference type="ARBA" id="ARBA00004141"/>
    </source>
</evidence>
<dbReference type="InterPro" id="IPR006539">
    <property type="entry name" value="P-type_ATPase_IV"/>
</dbReference>
<dbReference type="Gene3D" id="2.70.150.10">
    <property type="entry name" value="Calcium-transporting ATPase, cytoplasmic transduction domain A"/>
    <property type="match status" value="1"/>
</dbReference>
<dbReference type="SUPFAM" id="SSF81653">
    <property type="entry name" value="Calcium ATPase, transduction domain A"/>
    <property type="match status" value="1"/>
</dbReference>
<evidence type="ECO:0000256" key="2">
    <source>
        <dbReference type="ARBA" id="ARBA00008109"/>
    </source>
</evidence>
<dbReference type="SUPFAM" id="SSF56784">
    <property type="entry name" value="HAD-like"/>
    <property type="match status" value="1"/>
</dbReference>
<accession>A0ABD1QT12</accession>
<sequence length="1320" mass="149424">MSSGKPLLSTSEPSSEPSPHLHHHLRHSSLTITSLGRLCHNTSVSSSVTEGTQDNNLYDLNEELEEGLKEELEEDITPLGDTGVLGNSVGCPAFLRTRKRFKSADLQVQLTPRERKRLVSWGGATDPQHVWTVHEFSGASPRVVSSGIQDTLNKSRRSERFLQISMQLKENFAHHDNPRLIHINDPKRTNDKFEFSGNEIRTSKYTILNFLPKNLFIQFHRVAYLYFLAIAALNQLPPLAVFGRTVSLFPLLFVLTVTAVKDGYEDWRRHRSDRNENNREALVLQSGEFHPKRWKKIQAGEVVKICYDETIPCDMVLLSTSDPSGIAYIQTMNLDGESNLKTRYARQETNKLVFDGTIFSGVITCEQPNRNIYEFTANLEIKGQRFPLSQSNIILRGCQLKNTEWAIGVVVYAGQETKAMLNSAMSPAKRSRLETYMNRETLWLSVFLLIMCLVVAIGMGLWLNRHKSQLDTLPYYRKIYFEKKKFGKKYKYYGIPMETFFSFLSSIIVFQIMIPISLYITMELVRLGQSYFMIGDRHMYDSSSKSRFQCRSLNINEDLGQIRYVFSDKTGTLTENKMEFRKASVWGKQYGSTLSVDGSLDTNIGAEDVLEGRRKWKLKSEITPDSELLKLLHKDLSGEERIAAHEFFLTLAACNTVVPIPTQSASSSDTDTTLGASYGIINYQGESPDEQALVAAASAYGYTLFERTSGHIVVDVNGEKLRLDVLGLHEFDSLRKRMSVVIRFPNDTVKVLVKGADTSMFSILKKDHPDDDHTKHATQSHLNEYSSEGLRTLVVASRDLTGEELVEWQCTYEDASTSLTDRSIKLRQTAALIECNLTLLGATAIEDKLQEGVPEAIESLRQAGIKVWVLTGDKQETAISIGLSCKLLTADMEQIIINGNSESECRKLLCDAKAKFCVKSANSSDQISKWIKNTESDYLEIPLDTKLSSWQQQHAGQEEGASFGPLALIIDGNSLVYILEKDLESELFDLATSCRVVLCCRVAPLQKAGIVDLIKCRSDDMTLAIGDGANDVSMIQMADVGVGICGQEGRQAVMASDFAMGQFRFLKRLLLVHGHWNYQRIGYLVLYNFYRNAVFVLMLFWYILYTAFSTTSALTDWSSVFYSVLYTSLPTIVVGIMDKDLSHKTLLKYPKLYAAGHRQESYNMSLFWITMLDMLWQSLVLFYVPLFTYRNSSIDIWSMGSLWTIAVVILVNMHLAMDIQRWVFITHISLWGSIIVTYGCMVVLDSIPVFPNYGTIYHLAKSPAYWLSILLIVVVGLLPRFVLKVLQQIFWPSDIQIAREAEILRKRRRFFGPKPDQISS</sequence>
<feature type="binding site" evidence="13">
    <location>
        <position position="871"/>
    </location>
    <ligand>
        <name>ATP</name>
        <dbReference type="ChEBI" id="CHEBI:30616"/>
    </ligand>
</feature>
<feature type="binding site" evidence="13">
    <location>
        <position position="570"/>
    </location>
    <ligand>
        <name>ATP</name>
        <dbReference type="ChEBI" id="CHEBI:30616"/>
    </ligand>
</feature>
<feature type="transmembrane region" description="Helical" evidence="15">
    <location>
        <begin position="1166"/>
        <end position="1184"/>
    </location>
</feature>
<evidence type="ECO:0000256" key="13">
    <source>
        <dbReference type="PIRSR" id="PIRSR606539-2"/>
    </source>
</evidence>
<feature type="transmembrane region" description="Helical" evidence="15">
    <location>
        <begin position="1264"/>
        <end position="1283"/>
    </location>
</feature>
<feature type="transmembrane region" description="Helical" evidence="15">
    <location>
        <begin position="1222"/>
        <end position="1244"/>
    </location>
</feature>
<feature type="domain" description="P-type ATPase C-terminal" evidence="18">
    <location>
        <begin position="1053"/>
        <end position="1293"/>
    </location>
</feature>
<dbReference type="PANTHER" id="PTHR24092">
    <property type="entry name" value="PROBABLE PHOSPHOLIPID-TRANSPORTING ATPASE"/>
    <property type="match status" value="1"/>
</dbReference>
<feature type="binding site" evidence="13">
    <location>
        <position position="1030"/>
    </location>
    <ligand>
        <name>ATP</name>
        <dbReference type="ChEBI" id="CHEBI:30616"/>
    </ligand>
</feature>
<reference evidence="20" key="1">
    <citation type="submission" date="2024-07" db="EMBL/GenBank/DDBJ databases">
        <title>Two chromosome-level genome assemblies of Korean endemic species Abeliophyllum distichum and Forsythia ovata (Oleaceae).</title>
        <authorList>
            <person name="Jang H."/>
        </authorList>
    </citation>
    <scope>NUCLEOTIDE SEQUENCE [LARGE SCALE GENOMIC DNA]</scope>
</reference>
<dbReference type="NCBIfam" id="TIGR01652">
    <property type="entry name" value="ATPase-Plipid"/>
    <property type="match status" value="1"/>
</dbReference>
<dbReference type="GO" id="GO:0000287">
    <property type="term" value="F:magnesium ion binding"/>
    <property type="evidence" value="ECO:0007669"/>
    <property type="project" value="UniProtKB-UniRule"/>
</dbReference>
<organism evidence="19 20">
    <name type="scientific">Abeliophyllum distichum</name>
    <dbReference type="NCBI Taxonomy" id="126358"/>
    <lineage>
        <taxon>Eukaryota</taxon>
        <taxon>Viridiplantae</taxon>
        <taxon>Streptophyta</taxon>
        <taxon>Embryophyta</taxon>
        <taxon>Tracheophyta</taxon>
        <taxon>Spermatophyta</taxon>
        <taxon>Magnoliopsida</taxon>
        <taxon>eudicotyledons</taxon>
        <taxon>Gunneridae</taxon>
        <taxon>Pentapetalae</taxon>
        <taxon>asterids</taxon>
        <taxon>lamiids</taxon>
        <taxon>Lamiales</taxon>
        <taxon>Oleaceae</taxon>
        <taxon>Forsythieae</taxon>
        <taxon>Abeliophyllum</taxon>
    </lineage>
</organism>
<dbReference type="InterPro" id="IPR008250">
    <property type="entry name" value="ATPase_P-typ_transduc_dom_A_sf"/>
</dbReference>
<dbReference type="GO" id="GO:0140326">
    <property type="term" value="F:ATPase-coupled intramembrane lipid transporter activity"/>
    <property type="evidence" value="ECO:0007669"/>
    <property type="project" value="UniProtKB-EC"/>
</dbReference>
<feature type="transmembrane region" description="Helical" evidence="15">
    <location>
        <begin position="442"/>
        <end position="463"/>
    </location>
</feature>
<gene>
    <name evidence="19" type="ORF">Adt_32325</name>
</gene>
<feature type="active site" description="4-aspartylphosphate intermediate" evidence="12">
    <location>
        <position position="568"/>
    </location>
</feature>
<feature type="binding site" evidence="13">
    <location>
        <position position="872"/>
    </location>
    <ligand>
        <name>ATP</name>
        <dbReference type="ChEBI" id="CHEBI:30616"/>
    </ligand>
</feature>
<dbReference type="InterPro" id="IPR032630">
    <property type="entry name" value="P_typ_ATPase_c"/>
</dbReference>
<evidence type="ECO:0000256" key="8">
    <source>
        <dbReference type="ARBA" id="ARBA00022967"/>
    </source>
</evidence>
<evidence type="ECO:0000256" key="12">
    <source>
        <dbReference type="PIRSR" id="PIRSR606539-1"/>
    </source>
</evidence>
<feature type="binding site" evidence="13">
    <location>
        <position position="731"/>
    </location>
    <ligand>
        <name>ATP</name>
        <dbReference type="ChEBI" id="CHEBI:30616"/>
    </ligand>
</feature>
<dbReference type="GO" id="GO:0005524">
    <property type="term" value="F:ATP binding"/>
    <property type="evidence" value="ECO:0007669"/>
    <property type="project" value="UniProtKB-UniRule"/>
</dbReference>
<evidence type="ECO:0000256" key="16">
    <source>
        <dbReference type="SAM" id="MobiDB-lite"/>
    </source>
</evidence>
<keyword evidence="7 14" id="KW-0460">Magnesium</keyword>
<keyword evidence="9 15" id="KW-1133">Transmembrane helix</keyword>
<evidence type="ECO:0000256" key="5">
    <source>
        <dbReference type="ARBA" id="ARBA00022741"/>
    </source>
</evidence>
<dbReference type="CDD" id="cd02073">
    <property type="entry name" value="P-type_ATPase_APLT_Dnf-like"/>
    <property type="match status" value="1"/>
</dbReference>
<keyword evidence="4 14" id="KW-0479">Metal-binding</keyword>
<dbReference type="InterPro" id="IPR018303">
    <property type="entry name" value="ATPase_P-typ_P_site"/>
</dbReference>
<feature type="compositionally biased region" description="Low complexity" evidence="16">
    <location>
        <begin position="1"/>
        <end position="18"/>
    </location>
</feature>
<evidence type="ECO:0000256" key="11">
    <source>
        <dbReference type="ARBA" id="ARBA00034036"/>
    </source>
</evidence>
<evidence type="ECO:0000256" key="10">
    <source>
        <dbReference type="ARBA" id="ARBA00023136"/>
    </source>
</evidence>
<dbReference type="PANTHER" id="PTHR24092:SF148">
    <property type="entry name" value="PHOSPHOLIPID-TRANSPORTING ATPASE"/>
    <property type="match status" value="1"/>
</dbReference>
<comment type="caution">
    <text evidence="19">The sequence shown here is derived from an EMBL/GenBank/DDBJ whole genome shotgun (WGS) entry which is preliminary data.</text>
</comment>
<comment type="cofactor">
    <cofactor evidence="14">
        <name>Mg(2+)</name>
        <dbReference type="ChEBI" id="CHEBI:18420"/>
    </cofactor>
</comment>
<dbReference type="SFLD" id="SFLDG00002">
    <property type="entry name" value="C1.7:_P-type_atpase_like"/>
    <property type="match status" value="1"/>
</dbReference>
<feature type="transmembrane region" description="Helical" evidence="15">
    <location>
        <begin position="1196"/>
        <end position="1215"/>
    </location>
</feature>
<dbReference type="Pfam" id="PF16212">
    <property type="entry name" value="PhoLip_ATPase_C"/>
    <property type="match status" value="1"/>
</dbReference>
<dbReference type="InterPro" id="IPR001757">
    <property type="entry name" value="P_typ_ATPase"/>
</dbReference>
<protein>
    <recommendedName>
        <fullName evidence="15">Phospholipid-transporting ATPase</fullName>
        <ecNumber evidence="15">7.6.2.1</ecNumber>
    </recommendedName>
</protein>
<proteinExistence type="inferred from homology"/>
<feature type="transmembrane region" description="Helical" evidence="15">
    <location>
        <begin position="1089"/>
        <end position="1108"/>
    </location>
</feature>
<dbReference type="InterPro" id="IPR032631">
    <property type="entry name" value="P-type_ATPase_N"/>
</dbReference>
<dbReference type="InterPro" id="IPR023298">
    <property type="entry name" value="ATPase_P-typ_TM_dom_sf"/>
</dbReference>
<dbReference type="Gene3D" id="3.40.50.1000">
    <property type="entry name" value="HAD superfamily/HAD-like"/>
    <property type="match status" value="1"/>
</dbReference>
<keyword evidence="8 15" id="KW-1278">Translocase</keyword>
<comment type="catalytic activity">
    <reaction evidence="11 15">
        <text>ATP + H2O + phospholipidSide 1 = ADP + phosphate + phospholipidSide 2.</text>
        <dbReference type="EC" id="7.6.2.1"/>
    </reaction>
</comment>
<dbReference type="Gene3D" id="3.40.1110.10">
    <property type="entry name" value="Calcium-transporting ATPase, cytoplasmic domain N"/>
    <property type="match status" value="1"/>
</dbReference>
<dbReference type="InterPro" id="IPR023214">
    <property type="entry name" value="HAD_sf"/>
</dbReference>
<feature type="region of interest" description="Disordered" evidence="16">
    <location>
        <begin position="1"/>
        <end position="26"/>
    </location>
</feature>
<dbReference type="PROSITE" id="PS00154">
    <property type="entry name" value="ATPASE_E1_E2"/>
    <property type="match status" value="1"/>
</dbReference>
<feature type="binding site" evidence="13">
    <location>
        <position position="568"/>
    </location>
    <ligand>
        <name>ATP</name>
        <dbReference type="ChEBI" id="CHEBI:30616"/>
    </ligand>
</feature>
<evidence type="ECO:0000256" key="15">
    <source>
        <dbReference type="RuleBase" id="RU362033"/>
    </source>
</evidence>
<keyword evidence="3 15" id="KW-0812">Transmembrane</keyword>
<dbReference type="EC" id="7.6.2.1" evidence="15"/>
<feature type="binding site" evidence="13">
    <location>
        <position position="1001"/>
    </location>
    <ligand>
        <name>ATP</name>
        <dbReference type="ChEBI" id="CHEBI:30616"/>
    </ligand>
</feature>
<evidence type="ECO:0000256" key="3">
    <source>
        <dbReference type="ARBA" id="ARBA00022692"/>
    </source>
</evidence>
<dbReference type="PRINTS" id="PR00119">
    <property type="entry name" value="CATATPASE"/>
</dbReference>
<dbReference type="Proteomes" id="UP001604336">
    <property type="component" value="Unassembled WGS sequence"/>
</dbReference>
<dbReference type="NCBIfam" id="TIGR01494">
    <property type="entry name" value="ATPase_P-type"/>
    <property type="match status" value="3"/>
</dbReference>
<dbReference type="SFLD" id="SFLDS00003">
    <property type="entry name" value="Haloacid_Dehalogenase"/>
    <property type="match status" value="1"/>
</dbReference>
<feature type="binding site" evidence="14">
    <location>
        <position position="1031"/>
    </location>
    <ligand>
        <name>Mg(2+)</name>
        <dbReference type="ChEBI" id="CHEBI:18420"/>
    </ligand>
</feature>
<feature type="transmembrane region" description="Helical" evidence="15">
    <location>
        <begin position="500"/>
        <end position="520"/>
    </location>
</feature>
<dbReference type="SUPFAM" id="SSF81665">
    <property type="entry name" value="Calcium ATPase, transmembrane domain M"/>
    <property type="match status" value="1"/>
</dbReference>
<dbReference type="InterPro" id="IPR044492">
    <property type="entry name" value="P_typ_ATPase_HD_dom"/>
</dbReference>
<feature type="binding site" evidence="14">
    <location>
        <position position="1027"/>
    </location>
    <ligand>
        <name>Mg(2+)</name>
        <dbReference type="ChEBI" id="CHEBI:18420"/>
    </ligand>
</feature>
<evidence type="ECO:0000313" key="20">
    <source>
        <dbReference type="Proteomes" id="UP001604336"/>
    </source>
</evidence>
<evidence type="ECO:0000256" key="4">
    <source>
        <dbReference type="ARBA" id="ARBA00022723"/>
    </source>
</evidence>
<feature type="binding site" evidence="14">
    <location>
        <position position="570"/>
    </location>
    <ligand>
        <name>Mg(2+)</name>
        <dbReference type="ChEBI" id="CHEBI:18420"/>
    </ligand>
</feature>
<keyword evidence="5 13" id="KW-0547">Nucleotide-binding</keyword>
<dbReference type="SFLD" id="SFLDF00027">
    <property type="entry name" value="p-type_atpase"/>
    <property type="match status" value="1"/>
</dbReference>
<evidence type="ECO:0000256" key="9">
    <source>
        <dbReference type="ARBA" id="ARBA00022989"/>
    </source>
</evidence>
<dbReference type="InterPro" id="IPR036412">
    <property type="entry name" value="HAD-like_sf"/>
</dbReference>
<dbReference type="InterPro" id="IPR023299">
    <property type="entry name" value="ATPase_P-typ_cyto_dom_N"/>
</dbReference>
<keyword evidence="6 13" id="KW-0067">ATP-binding</keyword>
<evidence type="ECO:0000313" key="19">
    <source>
        <dbReference type="EMBL" id="KAL2479359.1"/>
    </source>
</evidence>
<keyword evidence="20" id="KW-1185">Reference proteome</keyword>
<evidence type="ECO:0000256" key="7">
    <source>
        <dbReference type="ARBA" id="ARBA00022842"/>
    </source>
</evidence>
<feature type="binding site" evidence="13">
    <location>
        <position position="1007"/>
    </location>
    <ligand>
        <name>ATP</name>
        <dbReference type="ChEBI" id="CHEBI:30616"/>
    </ligand>
</feature>